<keyword evidence="7" id="KW-1185">Reference proteome</keyword>
<dbReference type="Proteomes" id="UP001055156">
    <property type="component" value="Unassembled WGS sequence"/>
</dbReference>
<dbReference type="EMBL" id="BPQV01000004">
    <property type="protein sequence ID" value="GJE26876.1"/>
    <property type="molecule type" value="Genomic_DNA"/>
</dbReference>
<dbReference type="SUPFAM" id="SSF48498">
    <property type="entry name" value="Tetracyclin repressor-like, C-terminal domain"/>
    <property type="match status" value="1"/>
</dbReference>
<feature type="domain" description="HTH tetR-type" evidence="5">
    <location>
        <begin position="21"/>
        <end position="82"/>
    </location>
</feature>
<dbReference type="InterPro" id="IPR001647">
    <property type="entry name" value="HTH_TetR"/>
</dbReference>
<dbReference type="InterPro" id="IPR025996">
    <property type="entry name" value="MT1864/Rv1816-like_C"/>
</dbReference>
<dbReference type="Gene3D" id="1.10.357.10">
    <property type="entry name" value="Tetracycline Repressor, domain 2"/>
    <property type="match status" value="1"/>
</dbReference>
<evidence type="ECO:0000256" key="1">
    <source>
        <dbReference type="ARBA" id="ARBA00023015"/>
    </source>
</evidence>
<reference evidence="6" key="1">
    <citation type="journal article" date="2021" name="Front. Microbiol.">
        <title>Comprehensive Comparative Genomics and Phenotyping of Methylobacterium Species.</title>
        <authorList>
            <person name="Alessa O."/>
            <person name="Ogura Y."/>
            <person name="Fujitani Y."/>
            <person name="Takami H."/>
            <person name="Hayashi T."/>
            <person name="Sahin N."/>
            <person name="Tani A."/>
        </authorList>
    </citation>
    <scope>NUCLEOTIDE SEQUENCE</scope>
    <source>
        <strain evidence="6">NBRC 15689</strain>
    </source>
</reference>
<keyword evidence="2 4" id="KW-0238">DNA-binding</keyword>
<dbReference type="Pfam" id="PF13305">
    <property type="entry name" value="TetR_C_33"/>
    <property type="match status" value="1"/>
</dbReference>
<dbReference type="SUPFAM" id="SSF46689">
    <property type="entry name" value="Homeodomain-like"/>
    <property type="match status" value="1"/>
</dbReference>
<accession>A0ABQ4T773</accession>
<reference evidence="6" key="2">
    <citation type="submission" date="2021-08" db="EMBL/GenBank/DDBJ databases">
        <authorList>
            <person name="Tani A."/>
            <person name="Ola A."/>
            <person name="Ogura Y."/>
            <person name="Katsura K."/>
            <person name="Hayashi T."/>
        </authorList>
    </citation>
    <scope>NUCLEOTIDE SEQUENCE</scope>
    <source>
        <strain evidence="6">NBRC 15689</strain>
    </source>
</reference>
<dbReference type="InterPro" id="IPR009057">
    <property type="entry name" value="Homeodomain-like_sf"/>
</dbReference>
<dbReference type="PANTHER" id="PTHR30055:SF220">
    <property type="entry name" value="TETR-FAMILY REGULATORY PROTEIN"/>
    <property type="match status" value="1"/>
</dbReference>
<protein>
    <submittedName>
        <fullName evidence="6">HTH-type transcriptional repressor FabR</fullName>
    </submittedName>
</protein>
<dbReference type="PANTHER" id="PTHR30055">
    <property type="entry name" value="HTH-TYPE TRANSCRIPTIONAL REGULATOR RUTR"/>
    <property type="match status" value="1"/>
</dbReference>
<organism evidence="6 7">
    <name type="scientific">Methylobacterium organophilum</name>
    <dbReference type="NCBI Taxonomy" id="410"/>
    <lineage>
        <taxon>Bacteria</taxon>
        <taxon>Pseudomonadati</taxon>
        <taxon>Pseudomonadota</taxon>
        <taxon>Alphaproteobacteria</taxon>
        <taxon>Hyphomicrobiales</taxon>
        <taxon>Methylobacteriaceae</taxon>
        <taxon>Methylobacterium</taxon>
    </lineage>
</organism>
<comment type="caution">
    <text evidence="6">The sequence shown here is derived from an EMBL/GenBank/DDBJ whole genome shotgun (WGS) entry which is preliminary data.</text>
</comment>
<dbReference type="InterPro" id="IPR036271">
    <property type="entry name" value="Tet_transcr_reg_TetR-rel_C_sf"/>
</dbReference>
<evidence type="ECO:0000313" key="7">
    <source>
        <dbReference type="Proteomes" id="UP001055156"/>
    </source>
</evidence>
<evidence type="ECO:0000259" key="5">
    <source>
        <dbReference type="PROSITE" id="PS50977"/>
    </source>
</evidence>
<evidence type="ECO:0000256" key="4">
    <source>
        <dbReference type="PROSITE-ProRule" id="PRU00335"/>
    </source>
</evidence>
<sequence>MITVSTSDRAEAPAKPGYHHGGLREALVAAGLAILEEGGSPASLGLREAARRAGVSAMAPYRHFPDKDALLAAVAVVGFERLRAALAAADGAGRGSEALIGQGVAYVGFACANPALFRLMFGPWPGGKPPALVAAAQASHAVLAERVAALVPAKSAADWTLRCWALVHGLADLALDGQIGGEDAGTAAALAERLLHLDPILKPC</sequence>
<evidence type="ECO:0000256" key="3">
    <source>
        <dbReference type="ARBA" id="ARBA00023163"/>
    </source>
</evidence>
<keyword evidence="3" id="KW-0804">Transcription</keyword>
<name>A0ABQ4T773_METOR</name>
<evidence type="ECO:0000256" key="2">
    <source>
        <dbReference type="ARBA" id="ARBA00023125"/>
    </source>
</evidence>
<evidence type="ECO:0000313" key="6">
    <source>
        <dbReference type="EMBL" id="GJE26876.1"/>
    </source>
</evidence>
<dbReference type="InterPro" id="IPR050109">
    <property type="entry name" value="HTH-type_TetR-like_transc_reg"/>
</dbReference>
<dbReference type="Pfam" id="PF00440">
    <property type="entry name" value="TetR_N"/>
    <property type="match status" value="1"/>
</dbReference>
<keyword evidence="1" id="KW-0805">Transcription regulation</keyword>
<proteinExistence type="predicted"/>
<feature type="DNA-binding region" description="H-T-H motif" evidence="4">
    <location>
        <begin position="45"/>
        <end position="64"/>
    </location>
</feature>
<dbReference type="PROSITE" id="PS50977">
    <property type="entry name" value="HTH_TETR_2"/>
    <property type="match status" value="1"/>
</dbReference>
<gene>
    <name evidence="6" type="primary">fabR_1</name>
    <name evidence="6" type="ORF">LKMONMHP_1730</name>
</gene>